<evidence type="ECO:0000256" key="7">
    <source>
        <dbReference type="PROSITE-ProRule" id="PRU00024"/>
    </source>
</evidence>
<dbReference type="CDD" id="cd19771">
    <property type="entry name" value="Bbox2_TRIM20"/>
    <property type="match status" value="1"/>
</dbReference>
<dbReference type="InterPro" id="IPR001870">
    <property type="entry name" value="B30.2/SPRY"/>
</dbReference>
<keyword evidence="8" id="KW-0175">Coiled coil</keyword>
<dbReference type="CDD" id="cd12893">
    <property type="entry name" value="SPRY_PRY_TRIM35"/>
    <property type="match status" value="1"/>
</dbReference>
<dbReference type="Pfam" id="PF00622">
    <property type="entry name" value="SPRY"/>
    <property type="match status" value="1"/>
</dbReference>
<evidence type="ECO:0000259" key="9">
    <source>
        <dbReference type="PROSITE" id="PS50089"/>
    </source>
</evidence>
<comment type="similarity">
    <text evidence="2">Belongs to the TRIM/RBCC family.</text>
</comment>
<dbReference type="PROSITE" id="PS50089">
    <property type="entry name" value="ZF_RING_2"/>
    <property type="match status" value="1"/>
</dbReference>
<dbReference type="GO" id="GO:0008270">
    <property type="term" value="F:zinc ion binding"/>
    <property type="evidence" value="ECO:0007669"/>
    <property type="project" value="UniProtKB-KW"/>
</dbReference>
<evidence type="ECO:0000256" key="6">
    <source>
        <dbReference type="ARBA" id="ARBA00022833"/>
    </source>
</evidence>
<evidence type="ECO:0000256" key="5">
    <source>
        <dbReference type="ARBA" id="ARBA00022771"/>
    </source>
</evidence>
<proteinExistence type="inferred from homology"/>
<dbReference type="PRINTS" id="PR01407">
    <property type="entry name" value="BUTYPHLNCDUF"/>
</dbReference>
<organism evidence="12 13">
    <name type="scientific">Amphilophus citrinellus</name>
    <name type="common">Midas cichlid</name>
    <name type="synonym">Cichlasoma citrinellum</name>
    <dbReference type="NCBI Taxonomy" id="61819"/>
    <lineage>
        <taxon>Eukaryota</taxon>
        <taxon>Metazoa</taxon>
        <taxon>Chordata</taxon>
        <taxon>Craniata</taxon>
        <taxon>Vertebrata</taxon>
        <taxon>Euteleostomi</taxon>
        <taxon>Actinopterygii</taxon>
        <taxon>Neopterygii</taxon>
        <taxon>Teleostei</taxon>
        <taxon>Neoteleostei</taxon>
        <taxon>Acanthomorphata</taxon>
        <taxon>Ovalentaria</taxon>
        <taxon>Cichlomorphae</taxon>
        <taxon>Cichliformes</taxon>
        <taxon>Cichlidae</taxon>
        <taxon>New World cichlids</taxon>
        <taxon>Cichlasomatinae</taxon>
        <taxon>Heroini</taxon>
        <taxon>Amphilophus</taxon>
    </lineage>
</organism>
<evidence type="ECO:0000256" key="1">
    <source>
        <dbReference type="ARBA" id="ARBA00004496"/>
    </source>
</evidence>
<evidence type="ECO:0000313" key="13">
    <source>
        <dbReference type="Proteomes" id="UP000261340"/>
    </source>
</evidence>
<dbReference type="Gene3D" id="2.60.120.920">
    <property type="match status" value="1"/>
</dbReference>
<evidence type="ECO:0000256" key="8">
    <source>
        <dbReference type="SAM" id="Coils"/>
    </source>
</evidence>
<dbReference type="AlphaFoldDB" id="A0A3Q0SC55"/>
<reference evidence="12" key="2">
    <citation type="submission" date="2025-09" db="UniProtKB">
        <authorList>
            <consortium name="Ensembl"/>
        </authorList>
    </citation>
    <scope>IDENTIFICATION</scope>
</reference>
<dbReference type="SMART" id="SM00589">
    <property type="entry name" value="PRY"/>
    <property type="match status" value="1"/>
</dbReference>
<evidence type="ECO:0000256" key="4">
    <source>
        <dbReference type="ARBA" id="ARBA00022723"/>
    </source>
</evidence>
<dbReference type="PROSITE" id="PS50119">
    <property type="entry name" value="ZF_BBOX"/>
    <property type="match status" value="1"/>
</dbReference>
<dbReference type="SUPFAM" id="SSF49899">
    <property type="entry name" value="Concanavalin A-like lectins/glucanases"/>
    <property type="match status" value="1"/>
</dbReference>
<keyword evidence="3" id="KW-0963">Cytoplasm</keyword>
<evidence type="ECO:0000313" key="12">
    <source>
        <dbReference type="Ensembl" id="ENSACIP00000022449.1"/>
    </source>
</evidence>
<dbReference type="STRING" id="61819.ENSACIP00000022449"/>
<dbReference type="InterPro" id="IPR013320">
    <property type="entry name" value="ConA-like_dom_sf"/>
</dbReference>
<dbReference type="InterPro" id="IPR003879">
    <property type="entry name" value="Butyrophylin_SPRY"/>
</dbReference>
<dbReference type="Pfam" id="PF00643">
    <property type="entry name" value="zf-B_box"/>
    <property type="match status" value="1"/>
</dbReference>
<feature type="coiled-coil region" evidence="8">
    <location>
        <begin position="190"/>
        <end position="228"/>
    </location>
</feature>
<dbReference type="SMART" id="SM00184">
    <property type="entry name" value="RING"/>
    <property type="match status" value="1"/>
</dbReference>
<dbReference type="InterPro" id="IPR000315">
    <property type="entry name" value="Znf_B-box"/>
</dbReference>
<dbReference type="Gene3D" id="3.30.40.10">
    <property type="entry name" value="Zinc/RING finger domain, C3HC4 (zinc finger)"/>
    <property type="match status" value="1"/>
</dbReference>
<dbReference type="InterPro" id="IPR006574">
    <property type="entry name" value="PRY"/>
</dbReference>
<protein>
    <recommendedName>
        <fullName evidence="14">Tripartite motif containing 35-12</fullName>
    </recommendedName>
</protein>
<accession>A0A3Q0SC55</accession>
<keyword evidence="13" id="KW-1185">Reference proteome</keyword>
<dbReference type="PROSITE" id="PS50188">
    <property type="entry name" value="B302_SPRY"/>
    <property type="match status" value="1"/>
</dbReference>
<dbReference type="SUPFAM" id="SSF57850">
    <property type="entry name" value="RING/U-box"/>
    <property type="match status" value="1"/>
</dbReference>
<feature type="domain" description="RING-type" evidence="9">
    <location>
        <begin position="11"/>
        <end position="51"/>
    </location>
</feature>
<dbReference type="InterPro" id="IPR003877">
    <property type="entry name" value="SPRY_dom"/>
</dbReference>
<keyword evidence="5 7" id="KW-0863">Zinc-finger</keyword>
<reference evidence="12" key="1">
    <citation type="submission" date="2025-08" db="UniProtKB">
        <authorList>
            <consortium name="Ensembl"/>
        </authorList>
    </citation>
    <scope>IDENTIFICATION</scope>
</reference>
<evidence type="ECO:0000256" key="2">
    <source>
        <dbReference type="ARBA" id="ARBA00008518"/>
    </source>
</evidence>
<dbReference type="PROSITE" id="PS00518">
    <property type="entry name" value="ZF_RING_1"/>
    <property type="match status" value="1"/>
</dbReference>
<dbReference type="Ensembl" id="ENSACIT00000023048.1">
    <property type="protein sequence ID" value="ENSACIP00000022449.1"/>
    <property type="gene ID" value="ENSACIG00000017464.1"/>
</dbReference>
<dbReference type="InterPro" id="IPR013083">
    <property type="entry name" value="Znf_RING/FYVE/PHD"/>
</dbReference>
<name>A0A3Q0SC55_AMPCI</name>
<dbReference type="GO" id="GO:0005737">
    <property type="term" value="C:cytoplasm"/>
    <property type="evidence" value="ECO:0007669"/>
    <property type="project" value="UniProtKB-SubCell"/>
</dbReference>
<dbReference type="PANTHER" id="PTHR24103">
    <property type="entry name" value="E3 UBIQUITIN-PROTEIN LIGASE TRIM"/>
    <property type="match status" value="1"/>
</dbReference>
<dbReference type="InterPro" id="IPR018957">
    <property type="entry name" value="Znf_C3HC4_RING-type"/>
</dbReference>
<dbReference type="SUPFAM" id="SSF57845">
    <property type="entry name" value="B-box zinc-binding domain"/>
    <property type="match status" value="1"/>
</dbReference>
<dbReference type="SMART" id="SM00449">
    <property type="entry name" value="SPRY"/>
    <property type="match status" value="1"/>
</dbReference>
<dbReference type="Pfam" id="PF00097">
    <property type="entry name" value="zf-C3HC4"/>
    <property type="match status" value="1"/>
</dbReference>
<evidence type="ECO:0008006" key="14">
    <source>
        <dbReference type="Google" id="ProtNLM"/>
    </source>
</evidence>
<dbReference type="InterPro" id="IPR050143">
    <property type="entry name" value="TRIM/RBCC"/>
</dbReference>
<dbReference type="Proteomes" id="UP000261340">
    <property type="component" value="Unplaced"/>
</dbReference>
<feature type="domain" description="B box-type" evidence="10">
    <location>
        <begin position="80"/>
        <end position="121"/>
    </location>
</feature>
<keyword evidence="6" id="KW-0862">Zinc</keyword>
<evidence type="ECO:0000259" key="11">
    <source>
        <dbReference type="PROSITE" id="PS50188"/>
    </source>
</evidence>
<dbReference type="InterPro" id="IPR043136">
    <property type="entry name" value="B30.2/SPRY_sf"/>
</dbReference>
<sequence>MSFQSEEELSCPVCCNIFKDPVFLSCTHSFCKTCLQSWWAEKNQQQCPVCKKISQQPDPPSNLVLKNLAEAFSQSRASAGSEALCSLHHEKLKLFCLDHQEPACVICRDSKAHVDHRFRPIDEAAQDHKEELQKSLKPLQEKLQVFQQVKGKFDLTAEHIKAQAQHTEKQIKEQFKKLHHFLDEEEKVRIAALKKEEQQKSQKMKEKTAALSREMAALSATIRAAEEELRAEDISFLKNYKAAVSRVQQHPLLDDPQLVSGALIDVAKHLGNLTYNIWNKMKGMVSYTPVILDPNSAQPHLILSADLTSVSAGEKQQLPDNPERFDYFPIAVGSEGFKSGTHSWDVEVGHSTDWKVGVLAASVQRKGEPQSGLWRVGFYKGEYSARSLPEFSTTLFLKTVKKVRVQLDWNRGKVSFSDPDTNTHIHTFTHTFTEKLFPYVSNLSKVPLKMLPASCSLSSPLSS</sequence>
<dbReference type="InterPro" id="IPR017907">
    <property type="entry name" value="Znf_RING_CS"/>
</dbReference>
<dbReference type="Pfam" id="PF13765">
    <property type="entry name" value="PRY"/>
    <property type="match status" value="1"/>
</dbReference>
<feature type="domain" description="B30.2/SPRY" evidence="11">
    <location>
        <begin position="270"/>
        <end position="457"/>
    </location>
</feature>
<dbReference type="SMART" id="SM00336">
    <property type="entry name" value="BBOX"/>
    <property type="match status" value="1"/>
</dbReference>
<keyword evidence="4" id="KW-0479">Metal-binding</keyword>
<dbReference type="OMA" id="WNRGKVS"/>
<dbReference type="Gene3D" id="3.30.160.60">
    <property type="entry name" value="Classic Zinc Finger"/>
    <property type="match status" value="1"/>
</dbReference>
<dbReference type="GeneTree" id="ENSGT00970000193381"/>
<dbReference type="InterPro" id="IPR001841">
    <property type="entry name" value="Znf_RING"/>
</dbReference>
<evidence type="ECO:0000256" key="3">
    <source>
        <dbReference type="ARBA" id="ARBA00022490"/>
    </source>
</evidence>
<evidence type="ECO:0000259" key="10">
    <source>
        <dbReference type="PROSITE" id="PS50119"/>
    </source>
</evidence>
<comment type="subcellular location">
    <subcellularLocation>
        <location evidence="1">Cytoplasm</location>
    </subcellularLocation>
</comment>